<evidence type="ECO:0000313" key="2">
    <source>
        <dbReference type="Proteomes" id="UP000005532"/>
    </source>
</evidence>
<dbReference type="Proteomes" id="UP000005532">
    <property type="component" value="Unassembled WGS sequence"/>
</dbReference>
<evidence type="ECO:0000313" key="1">
    <source>
        <dbReference type="EMBL" id="EER47561.1"/>
    </source>
</evidence>
<sequence>MTNQTKKPHHFEISMKIEMDGQTVQLENYAFDTPEGTQSYEIQEFISRFIRPFTEAEIKRLEREKRQQLDSKFKNNESL</sequence>
<gene>
    <name evidence="1" type="ORF">AM305_07768</name>
</gene>
<protein>
    <submittedName>
        <fullName evidence="1">Uncharacterized protein</fullName>
    </submittedName>
</protein>
<comment type="caution">
    <text evidence="1">The sequence shown here is derived from an EMBL/GenBank/DDBJ whole genome shotgun (WGS) entry which is preliminary data.</text>
</comment>
<dbReference type="AlphaFoldDB" id="C5S0X8"/>
<name>C5S0X8_9PAST</name>
<organism evidence="1 2">
    <name type="scientific">Actinobacillus minor NM305</name>
    <dbReference type="NCBI Taxonomy" id="637911"/>
    <lineage>
        <taxon>Bacteria</taxon>
        <taxon>Pseudomonadati</taxon>
        <taxon>Pseudomonadota</taxon>
        <taxon>Gammaproteobacteria</taxon>
        <taxon>Pasteurellales</taxon>
        <taxon>Pasteurellaceae</taxon>
        <taxon>Actinobacillus</taxon>
    </lineage>
</organism>
<reference evidence="1 2" key="1">
    <citation type="journal article" date="2010" name="Vet. Microbiol.">
        <title>Production of haemolysins by strains of the Actinobacillus minor/porcitonsillarum complex.</title>
        <authorList>
            <person name="Arya G."/>
            <person name="Niven D.F."/>
        </authorList>
    </citation>
    <scope>NUCLEOTIDE SEQUENCE [LARGE SCALE GENOMIC DNA]</scope>
    <source>
        <strain evidence="1 2">NM305</strain>
    </source>
</reference>
<dbReference type="EMBL" id="ACQL01000069">
    <property type="protein sequence ID" value="EER47561.1"/>
    <property type="molecule type" value="Genomic_DNA"/>
</dbReference>
<accession>C5S0X8</accession>
<dbReference type="RefSeq" id="WP_005823359.1">
    <property type="nucleotide sequence ID" value="NZ_ACQL01000069.1"/>
</dbReference>
<proteinExistence type="predicted"/>